<dbReference type="GO" id="GO:0018785">
    <property type="term" value="F:haloacetate dehalogenase activity"/>
    <property type="evidence" value="ECO:0007669"/>
    <property type="project" value="UniProtKB-EC"/>
</dbReference>
<gene>
    <name evidence="4" type="primary">dehH1</name>
    <name evidence="4" type="ORF">SAMEA2297795_00501</name>
    <name evidence="3" type="ORF">SAMEA2297796_00124</name>
</gene>
<dbReference type="RefSeq" id="WP_069994274.1">
    <property type="nucleotide sequence ID" value="NZ_FMPG01000001.1"/>
</dbReference>
<protein>
    <submittedName>
        <fullName evidence="4">Hydrolase</fullName>
        <ecNumber evidence="4">3.8.1.3</ecNumber>
    </submittedName>
</protein>
<dbReference type="GO" id="GO:0016020">
    <property type="term" value="C:membrane"/>
    <property type="evidence" value="ECO:0007669"/>
    <property type="project" value="TreeGrafter"/>
</dbReference>
<accession>A0A1D4HZI7</accession>
<dbReference type="Gene3D" id="3.40.50.1820">
    <property type="entry name" value="alpha/beta hydrolase"/>
    <property type="match status" value="1"/>
</dbReference>
<reference evidence="4 6" key="1">
    <citation type="submission" date="2016-09" db="EMBL/GenBank/DDBJ databases">
        <authorList>
            <consortium name="Pathogen Informatics"/>
        </authorList>
    </citation>
    <scope>NUCLEOTIDE SEQUENCE [LARGE SCALE GENOMIC DNA]</scope>
    <source>
        <strain evidence="4 6">82B</strain>
    </source>
</reference>
<proteinExistence type="predicted"/>
<dbReference type="EC" id="3.8.1.3" evidence="4"/>
<dbReference type="Proteomes" id="UP000095412">
    <property type="component" value="Unassembled WGS sequence"/>
</dbReference>
<dbReference type="SUPFAM" id="SSF53474">
    <property type="entry name" value="alpha/beta-Hydrolases"/>
    <property type="match status" value="1"/>
</dbReference>
<evidence type="ECO:0000256" key="1">
    <source>
        <dbReference type="ARBA" id="ARBA00022801"/>
    </source>
</evidence>
<dbReference type="PANTHER" id="PTHR43798:SF31">
    <property type="entry name" value="AB HYDROLASE SUPERFAMILY PROTEIN YCLE"/>
    <property type="match status" value="1"/>
</dbReference>
<sequence>MNLFTTKDDIALNYRTSGEGNAIVMLHTAFDNLTVFDTIENQFSGDNQVVLVDLRGHGYSDKPHKIDFKTYAADIKALLDHLYITRASFIGHELGGSIAASFASLYPDMSDSITLINPTLLNDMTPEERLYRRYAPQIRNWDKDAQQKFLDEQLYYSKRKAKKFLKQVEDTNSIATKAELQAVKDSFIDNDIMDYLSDIQLPTLIIAGQHGERTTIVEAKEVGDYIGEVKFEVFTSSGLYPFVEEKDKFIKLVLDFIKENEVEATY</sequence>
<dbReference type="Proteomes" id="UP000095768">
    <property type="component" value="Unassembled WGS sequence"/>
</dbReference>
<dbReference type="PANTHER" id="PTHR43798">
    <property type="entry name" value="MONOACYLGLYCEROL LIPASE"/>
    <property type="match status" value="1"/>
</dbReference>
<evidence type="ECO:0000313" key="3">
    <source>
        <dbReference type="EMBL" id="SCS23683.1"/>
    </source>
</evidence>
<dbReference type="InterPro" id="IPR050266">
    <property type="entry name" value="AB_hydrolase_sf"/>
</dbReference>
<dbReference type="OrthoDB" id="9808398at2"/>
<dbReference type="EMBL" id="FMPI01000001">
    <property type="protein sequence ID" value="SCS23683.1"/>
    <property type="molecule type" value="Genomic_DNA"/>
</dbReference>
<dbReference type="PRINTS" id="PR00111">
    <property type="entry name" value="ABHYDROLASE"/>
</dbReference>
<keyword evidence="5" id="KW-1185">Reference proteome</keyword>
<evidence type="ECO:0000259" key="2">
    <source>
        <dbReference type="Pfam" id="PF00561"/>
    </source>
</evidence>
<dbReference type="InterPro" id="IPR029058">
    <property type="entry name" value="AB_hydrolase_fold"/>
</dbReference>
<dbReference type="InterPro" id="IPR000073">
    <property type="entry name" value="AB_hydrolase_1"/>
</dbReference>
<dbReference type="Pfam" id="PF00561">
    <property type="entry name" value="Abhydrolase_1"/>
    <property type="match status" value="1"/>
</dbReference>
<name>A0A1D4HZI7_9STAP</name>
<organism evidence="4 6">
    <name type="scientific">Staphylococcus caeli</name>
    <dbReference type="NCBI Taxonomy" id="2201815"/>
    <lineage>
        <taxon>Bacteria</taxon>
        <taxon>Bacillati</taxon>
        <taxon>Bacillota</taxon>
        <taxon>Bacilli</taxon>
        <taxon>Bacillales</taxon>
        <taxon>Staphylococcaceae</taxon>
        <taxon>Staphylococcus</taxon>
    </lineage>
</organism>
<feature type="domain" description="AB hydrolase-1" evidence="2">
    <location>
        <begin position="21"/>
        <end position="239"/>
    </location>
</feature>
<keyword evidence="1 4" id="KW-0378">Hydrolase</keyword>
<dbReference type="EMBL" id="FMPG01000001">
    <property type="protein sequence ID" value="SCS42670.1"/>
    <property type="molecule type" value="Genomic_DNA"/>
</dbReference>
<dbReference type="AlphaFoldDB" id="A0A1D4HZI7"/>
<evidence type="ECO:0000313" key="6">
    <source>
        <dbReference type="Proteomes" id="UP000095768"/>
    </source>
</evidence>
<evidence type="ECO:0000313" key="5">
    <source>
        <dbReference type="Proteomes" id="UP000095412"/>
    </source>
</evidence>
<reference evidence="3 5" key="2">
    <citation type="submission" date="2016-09" db="EMBL/GenBank/DDBJ databases">
        <authorList>
            <consortium name="Pathogen Informatics"/>
            <person name="Sun Q."/>
            <person name="Inoue M."/>
        </authorList>
    </citation>
    <scope>NUCLEOTIDE SEQUENCE [LARGE SCALE GENOMIC DNA]</scope>
    <source>
        <strain evidence="3 5">82C</strain>
    </source>
</reference>
<evidence type="ECO:0000313" key="4">
    <source>
        <dbReference type="EMBL" id="SCS42670.1"/>
    </source>
</evidence>